<sequence length="377" mass="41816">MTANAESTMYWPEDGIALTKEAIDRLISWASGLGASSIRLQSDHRIGIGLHGKNYQVTRQKLLNTDTKTALRHFFRSEDGASLIARKEHINISHCVWPNRRARRYSFRIQAHGCRVGVSEGMSIILRPLADIPRPLEEQEVEPELIEAMNQGSGFYPVCGPTGSGKTTLLGGFVRDWLEDPNEHRNIIEGSKPIEILYDLVKQPSSRIDQTEIGAHFHSFPDFIEAAVRSEPTDIIVGECNNTQTMMAALQGGISGHALLTSLHTNDPASTMQRIIGLCPPDQAGSMTLAAAEGMRVIVNQRLLPSTDGKRTPIRSFIRFNHARRSRLLDAPVERWPGLIREMVDNEGQSFAKAIARAHSEGRISDEVAGRASRRED</sequence>
<evidence type="ECO:0000259" key="2">
    <source>
        <dbReference type="Pfam" id="PF00437"/>
    </source>
</evidence>
<proteinExistence type="inferred from homology"/>
<evidence type="ECO:0000256" key="1">
    <source>
        <dbReference type="ARBA" id="ARBA00006611"/>
    </source>
</evidence>
<reference evidence="3 4" key="2">
    <citation type="journal article" date="2014" name="PLoS ONE">
        <title>Evolution of mitochondria reconstructed from the energy metabolism of living bacteria.</title>
        <authorList>
            <person name="Degli Esposti M."/>
            <person name="Chouaia B."/>
            <person name="Comandatore F."/>
            <person name="Crotti E."/>
            <person name="Sassera D."/>
            <person name="Lievens P.M."/>
            <person name="Daffonchio D."/>
            <person name="Bandi C."/>
        </authorList>
    </citation>
    <scope>NUCLEOTIDE SEQUENCE [LARGE SCALE GENOMIC DNA]</scope>
    <source>
        <strain evidence="3 4">SF2.1</strain>
    </source>
</reference>
<dbReference type="RefSeq" id="WP_035444039.1">
    <property type="nucleotide sequence ID" value="NZ_CBLX010000006.1"/>
</dbReference>
<gene>
    <name evidence="3" type="ORF">ASAP_0891</name>
</gene>
<dbReference type="SUPFAM" id="SSF52540">
    <property type="entry name" value="P-loop containing nucleoside triphosphate hydrolases"/>
    <property type="match status" value="1"/>
</dbReference>
<comment type="similarity">
    <text evidence="1">Belongs to the GSP E family.</text>
</comment>
<dbReference type="AlphaFoldDB" id="A0A060QI65"/>
<comment type="caution">
    <text evidence="3">The sequence shown here is derived from an EMBL/GenBank/DDBJ whole genome shotgun (WGS) entry which is preliminary data.</text>
</comment>
<accession>A0A060QI65</accession>
<dbReference type="GO" id="GO:0016887">
    <property type="term" value="F:ATP hydrolysis activity"/>
    <property type="evidence" value="ECO:0007669"/>
    <property type="project" value="InterPro"/>
</dbReference>
<dbReference type="InterPro" id="IPR050921">
    <property type="entry name" value="T4SS_GSP_E_ATPase"/>
</dbReference>
<dbReference type="eggNOG" id="COG2805">
    <property type="taxonomic scope" value="Bacteria"/>
</dbReference>
<dbReference type="InterPro" id="IPR027417">
    <property type="entry name" value="P-loop_NTPase"/>
</dbReference>
<dbReference type="Gene3D" id="3.30.450.90">
    <property type="match status" value="1"/>
</dbReference>
<dbReference type="Gene3D" id="3.40.50.300">
    <property type="entry name" value="P-loop containing nucleotide triphosphate hydrolases"/>
    <property type="match status" value="1"/>
</dbReference>
<name>A0A060QI65_9PROT</name>
<dbReference type="EMBL" id="CBLX010000006">
    <property type="protein sequence ID" value="CDG38936.1"/>
    <property type="molecule type" value="Genomic_DNA"/>
</dbReference>
<evidence type="ECO:0000313" key="4">
    <source>
        <dbReference type="Proteomes" id="UP000027583"/>
    </source>
</evidence>
<dbReference type="InterPro" id="IPR001482">
    <property type="entry name" value="T2SS/T4SS_dom"/>
</dbReference>
<dbReference type="Proteomes" id="UP000027583">
    <property type="component" value="Unassembled WGS sequence"/>
</dbReference>
<organism evidence="3 4">
    <name type="scientific">Asaia bogorensis</name>
    <dbReference type="NCBI Taxonomy" id="91915"/>
    <lineage>
        <taxon>Bacteria</taxon>
        <taxon>Pseudomonadati</taxon>
        <taxon>Pseudomonadota</taxon>
        <taxon>Alphaproteobacteria</taxon>
        <taxon>Acetobacterales</taxon>
        <taxon>Acetobacteraceae</taxon>
        <taxon>Asaia</taxon>
    </lineage>
</organism>
<dbReference type="PANTHER" id="PTHR30486">
    <property type="entry name" value="TWITCHING MOTILITY PROTEIN PILT"/>
    <property type="match status" value="1"/>
</dbReference>
<protein>
    <submittedName>
        <fullName evidence="3">Twitching motility protein PilT</fullName>
    </submittedName>
</protein>
<dbReference type="PANTHER" id="PTHR30486:SF6">
    <property type="entry name" value="TYPE IV PILUS RETRACTATION ATPASE PILT"/>
    <property type="match status" value="1"/>
</dbReference>
<feature type="domain" description="Bacterial type II secretion system protein E" evidence="2">
    <location>
        <begin position="142"/>
        <end position="306"/>
    </location>
</feature>
<evidence type="ECO:0000313" key="3">
    <source>
        <dbReference type="EMBL" id="CDG38936.1"/>
    </source>
</evidence>
<reference evidence="3 4" key="1">
    <citation type="journal article" date="2014" name="Genome Biol. Evol.">
        <title>Acetic acid bacteria genomes reveal functional traits for adaptation to life in insect guts.</title>
        <authorList>
            <person name="Chouaia B."/>
            <person name="Gaiarsa S."/>
            <person name="Crotti E."/>
            <person name="Comandatore F."/>
            <person name="Degli Esposti M."/>
            <person name="Ricci I."/>
            <person name="Alma A."/>
            <person name="Favia G."/>
            <person name="Bandi C."/>
            <person name="Daffonchio D."/>
        </authorList>
    </citation>
    <scope>NUCLEOTIDE SEQUENCE [LARGE SCALE GENOMIC DNA]</scope>
    <source>
        <strain evidence="3 4">SF2.1</strain>
    </source>
</reference>
<dbReference type="Pfam" id="PF00437">
    <property type="entry name" value="T2SSE"/>
    <property type="match status" value="1"/>
</dbReference>